<organism evidence="1 2">
    <name type="scientific">Candidatus Lumbricidiphila eiseniae</name>
    <dbReference type="NCBI Taxonomy" id="1969409"/>
    <lineage>
        <taxon>Bacteria</taxon>
        <taxon>Bacillati</taxon>
        <taxon>Actinomycetota</taxon>
        <taxon>Actinomycetes</taxon>
        <taxon>Micrococcales</taxon>
        <taxon>Microbacteriaceae</taxon>
        <taxon>Candidatus Lumbricidiphila</taxon>
    </lineage>
</organism>
<protein>
    <recommendedName>
        <fullName evidence="3">Lipoprotein</fullName>
    </recommendedName>
</protein>
<evidence type="ECO:0000313" key="1">
    <source>
        <dbReference type="EMBL" id="PDQ34247.1"/>
    </source>
</evidence>
<gene>
    <name evidence="1" type="ORF">B5766_12460</name>
</gene>
<dbReference type="PROSITE" id="PS51257">
    <property type="entry name" value="PROKAR_LIPOPROTEIN"/>
    <property type="match status" value="1"/>
</dbReference>
<dbReference type="Proteomes" id="UP000219994">
    <property type="component" value="Unassembled WGS sequence"/>
</dbReference>
<sequence>MNRTALKVAAALLSVALLVGCTQTKPSKYESGAGNNEKLAGSLTELFQQELSDEESAKNPFVADVLKRAINTGRITQVDYEEAYRLFRVCLKDAGYVESYEKLPNGLYKATPPNLKADDSEKYMEASKNCSDELAPIESLYTVQQGNPNLLTNQDQAVVQCLNKAGLVDASYTVAHFKSDFKAGFTKAPYDATSPGAQACFAGGGYSITLKNP</sequence>
<accession>A0A2A6FNH9</accession>
<evidence type="ECO:0008006" key="3">
    <source>
        <dbReference type="Google" id="ProtNLM"/>
    </source>
</evidence>
<dbReference type="EMBL" id="NAEP01000059">
    <property type="protein sequence ID" value="PDQ34247.1"/>
    <property type="molecule type" value="Genomic_DNA"/>
</dbReference>
<name>A0A2A6FNH9_9MICO</name>
<dbReference type="AlphaFoldDB" id="A0A2A6FNH9"/>
<reference evidence="2" key="1">
    <citation type="submission" date="2017-03" db="EMBL/GenBank/DDBJ databases">
        <authorList>
            <person name="Lund M.B."/>
        </authorList>
    </citation>
    <scope>NUCLEOTIDE SEQUENCE [LARGE SCALE GENOMIC DNA]</scope>
</reference>
<proteinExistence type="predicted"/>
<comment type="caution">
    <text evidence="1">The sequence shown here is derived from an EMBL/GenBank/DDBJ whole genome shotgun (WGS) entry which is preliminary data.</text>
</comment>
<evidence type="ECO:0000313" key="2">
    <source>
        <dbReference type="Proteomes" id="UP000219994"/>
    </source>
</evidence>